<dbReference type="GO" id="GO:0005829">
    <property type="term" value="C:cytosol"/>
    <property type="evidence" value="ECO:0007669"/>
    <property type="project" value="TreeGrafter"/>
</dbReference>
<feature type="repeat" description="TPR" evidence="5">
    <location>
        <begin position="334"/>
        <end position="367"/>
    </location>
</feature>
<keyword evidence="8" id="KW-1185">Reference proteome</keyword>
<accession>A0A1E4ST30</accession>
<dbReference type="Pfam" id="PF00160">
    <property type="entry name" value="Pro_isomerase"/>
    <property type="match status" value="1"/>
</dbReference>
<evidence type="ECO:0000313" key="7">
    <source>
        <dbReference type="EMBL" id="ODV82572.1"/>
    </source>
</evidence>
<keyword evidence="5" id="KW-0802">TPR repeat</keyword>
<keyword evidence="3" id="KW-0697">Rotamase</keyword>
<dbReference type="SMART" id="SM00028">
    <property type="entry name" value="TPR"/>
    <property type="match status" value="2"/>
</dbReference>
<dbReference type="InterPro" id="IPR011990">
    <property type="entry name" value="TPR-like_helical_dom_sf"/>
</dbReference>
<dbReference type="GO" id="GO:0006457">
    <property type="term" value="P:protein folding"/>
    <property type="evidence" value="ECO:0007669"/>
    <property type="project" value="InterPro"/>
</dbReference>
<dbReference type="InterPro" id="IPR029000">
    <property type="entry name" value="Cyclophilin-like_dom_sf"/>
</dbReference>
<feature type="domain" description="PPIase cyclophilin-type" evidence="6">
    <location>
        <begin position="8"/>
        <end position="195"/>
    </location>
</feature>
<evidence type="ECO:0000313" key="8">
    <source>
        <dbReference type="Proteomes" id="UP000094801"/>
    </source>
</evidence>
<organism evidence="7 8">
    <name type="scientific">[Candida] arabinofermentans NRRL YB-2248</name>
    <dbReference type="NCBI Taxonomy" id="983967"/>
    <lineage>
        <taxon>Eukaryota</taxon>
        <taxon>Fungi</taxon>
        <taxon>Dikarya</taxon>
        <taxon>Ascomycota</taxon>
        <taxon>Saccharomycotina</taxon>
        <taxon>Pichiomycetes</taxon>
        <taxon>Pichiales</taxon>
        <taxon>Pichiaceae</taxon>
        <taxon>Ogataea</taxon>
        <taxon>Ogataea/Candida clade</taxon>
    </lineage>
</organism>
<dbReference type="InterPro" id="IPR019734">
    <property type="entry name" value="TPR_rpt"/>
</dbReference>
<dbReference type="PROSITE" id="PS50005">
    <property type="entry name" value="TPR"/>
    <property type="match status" value="1"/>
</dbReference>
<sequence>MTSSEYVYLDISIGGTQIGRVVIQLFTELSPKAAKNMLVLSQEKAFVNVIFHRVIKNFMIQTGDTTSGVLSNLKSESDYPPANLGKGGKSIYADSTNPTGTFADENLNYPIDRAFLVCMANSSEPDTNTSQFFISTFASPHLTGHHSVFGSVIYGKSVVRQIERVRILSNQSGPGSTRSWVPVYEEIVSITDCGQWFEGSEVPIFNACYDRIGGDIYEEYPDDNEIEGFDMENGDSTYAATNLIKDSGSLLFKKKRLNDALLKYKKALRYCNELIPDVDTDKKNYNKFLELKKKIFLNLSLVSLQLSKYQDVIDYCGFFLEMGKEVKPTNMESSKTLFRLGKAYVGLKKYSEGLEFLRSASILNPEDAAIQKEVLAIEKIVAEANKTQQAKYAKFFS</sequence>
<evidence type="ECO:0000256" key="3">
    <source>
        <dbReference type="ARBA" id="ARBA00023110"/>
    </source>
</evidence>
<dbReference type="GO" id="GO:0016018">
    <property type="term" value="F:cyclosporin A binding"/>
    <property type="evidence" value="ECO:0007669"/>
    <property type="project" value="TreeGrafter"/>
</dbReference>
<dbReference type="PROSITE" id="PS50072">
    <property type="entry name" value="CSA_PPIASE_2"/>
    <property type="match status" value="1"/>
</dbReference>
<evidence type="ECO:0000256" key="1">
    <source>
        <dbReference type="ARBA" id="ARBA00000971"/>
    </source>
</evidence>
<gene>
    <name evidence="7" type="ORF">CANARDRAFT_204962</name>
</gene>
<dbReference type="PANTHER" id="PTHR11071:SF561">
    <property type="entry name" value="PEPTIDYL-PROLYL CIS-TRANS ISOMERASE D-RELATED"/>
    <property type="match status" value="1"/>
</dbReference>
<comment type="catalytic activity">
    <reaction evidence="1">
        <text>[protein]-peptidylproline (omega=180) = [protein]-peptidylproline (omega=0)</text>
        <dbReference type="Rhea" id="RHEA:16237"/>
        <dbReference type="Rhea" id="RHEA-COMP:10747"/>
        <dbReference type="Rhea" id="RHEA-COMP:10748"/>
        <dbReference type="ChEBI" id="CHEBI:83833"/>
        <dbReference type="ChEBI" id="CHEBI:83834"/>
        <dbReference type="EC" id="5.2.1.8"/>
    </reaction>
</comment>
<dbReference type="InterPro" id="IPR020892">
    <property type="entry name" value="Cyclophilin-type_PPIase_CS"/>
</dbReference>
<evidence type="ECO:0000256" key="5">
    <source>
        <dbReference type="PROSITE-ProRule" id="PRU00339"/>
    </source>
</evidence>
<evidence type="ECO:0000259" key="6">
    <source>
        <dbReference type="PROSITE" id="PS50072"/>
    </source>
</evidence>
<evidence type="ECO:0000256" key="4">
    <source>
        <dbReference type="ARBA" id="ARBA00023235"/>
    </source>
</evidence>
<dbReference type="Gene3D" id="1.25.40.10">
    <property type="entry name" value="Tetratricopeptide repeat domain"/>
    <property type="match status" value="1"/>
</dbReference>
<dbReference type="AlphaFoldDB" id="A0A1E4ST30"/>
<name>A0A1E4ST30_9ASCO</name>
<dbReference type="Proteomes" id="UP000094801">
    <property type="component" value="Unassembled WGS sequence"/>
</dbReference>
<dbReference type="STRING" id="983967.A0A1E4ST30"/>
<evidence type="ECO:0000256" key="2">
    <source>
        <dbReference type="ARBA" id="ARBA00013194"/>
    </source>
</evidence>
<dbReference type="PANTHER" id="PTHR11071">
    <property type="entry name" value="PEPTIDYL-PROLYL CIS-TRANS ISOMERASE"/>
    <property type="match status" value="1"/>
</dbReference>
<dbReference type="EC" id="5.2.1.8" evidence="2"/>
<dbReference type="SUPFAM" id="SSF48452">
    <property type="entry name" value="TPR-like"/>
    <property type="match status" value="1"/>
</dbReference>
<dbReference type="OrthoDB" id="407558at2759"/>
<protein>
    <recommendedName>
        <fullName evidence="2">peptidylprolyl isomerase</fullName>
        <ecNumber evidence="2">5.2.1.8</ecNumber>
    </recommendedName>
</protein>
<dbReference type="SUPFAM" id="SSF50891">
    <property type="entry name" value="Cyclophilin-like"/>
    <property type="match status" value="1"/>
</dbReference>
<reference evidence="8" key="1">
    <citation type="submission" date="2016-04" db="EMBL/GenBank/DDBJ databases">
        <title>Comparative genomics of biotechnologically important yeasts.</title>
        <authorList>
            <consortium name="DOE Joint Genome Institute"/>
            <person name="Riley R."/>
            <person name="Haridas S."/>
            <person name="Wolfe K.H."/>
            <person name="Lopes M.R."/>
            <person name="Hittinger C.T."/>
            <person name="Goker M."/>
            <person name="Salamov A."/>
            <person name="Wisecaver J."/>
            <person name="Long T.M."/>
            <person name="Aerts A.L."/>
            <person name="Barry K."/>
            <person name="Choi C."/>
            <person name="Clum A."/>
            <person name="Coughlan A.Y."/>
            <person name="Deshpande S."/>
            <person name="Douglass A.P."/>
            <person name="Hanson S.J."/>
            <person name="Klenk H.-P."/>
            <person name="Labutti K."/>
            <person name="Lapidus A."/>
            <person name="Lindquist E."/>
            <person name="Lipzen A."/>
            <person name="Meier-Kolthoff J.P."/>
            <person name="Ohm R.A."/>
            <person name="Otillar R.P."/>
            <person name="Pangilinan J."/>
            <person name="Peng Y."/>
            <person name="Rokas A."/>
            <person name="Rosa C.A."/>
            <person name="Scheuner C."/>
            <person name="Sibirny A.A."/>
            <person name="Slot J.C."/>
            <person name="Stielow J.B."/>
            <person name="Sun H."/>
            <person name="Kurtzman C.P."/>
            <person name="Blackwell M."/>
            <person name="Grigoriev I.V."/>
            <person name="Jeffries T.W."/>
        </authorList>
    </citation>
    <scope>NUCLEOTIDE SEQUENCE [LARGE SCALE GENOMIC DNA]</scope>
    <source>
        <strain evidence="8">NRRL YB-2248</strain>
    </source>
</reference>
<keyword evidence="4" id="KW-0413">Isomerase</keyword>
<dbReference type="GO" id="GO:0003755">
    <property type="term" value="F:peptidyl-prolyl cis-trans isomerase activity"/>
    <property type="evidence" value="ECO:0007669"/>
    <property type="project" value="UniProtKB-KW"/>
</dbReference>
<dbReference type="EMBL" id="KV453880">
    <property type="protein sequence ID" value="ODV82572.1"/>
    <property type="molecule type" value="Genomic_DNA"/>
</dbReference>
<dbReference type="Gene3D" id="2.40.100.10">
    <property type="entry name" value="Cyclophilin-like"/>
    <property type="match status" value="1"/>
</dbReference>
<dbReference type="PRINTS" id="PR00153">
    <property type="entry name" value="CSAPPISMRASE"/>
</dbReference>
<dbReference type="PROSITE" id="PS00170">
    <property type="entry name" value="CSA_PPIASE_1"/>
    <property type="match status" value="1"/>
</dbReference>
<dbReference type="InterPro" id="IPR002130">
    <property type="entry name" value="Cyclophilin-type_PPIase_dom"/>
</dbReference>
<proteinExistence type="predicted"/>